<organism evidence="1 2">
    <name type="scientific">Rhizophlyctis rosea</name>
    <dbReference type="NCBI Taxonomy" id="64517"/>
    <lineage>
        <taxon>Eukaryota</taxon>
        <taxon>Fungi</taxon>
        <taxon>Fungi incertae sedis</taxon>
        <taxon>Chytridiomycota</taxon>
        <taxon>Chytridiomycota incertae sedis</taxon>
        <taxon>Chytridiomycetes</taxon>
        <taxon>Rhizophlyctidales</taxon>
        <taxon>Rhizophlyctidaceae</taxon>
        <taxon>Rhizophlyctis</taxon>
    </lineage>
</organism>
<name>A0AAD5X0M7_9FUNG</name>
<dbReference type="SUPFAM" id="SSF56349">
    <property type="entry name" value="DNA breaking-rejoining enzymes"/>
    <property type="match status" value="1"/>
</dbReference>
<dbReference type="InterPro" id="IPR011010">
    <property type="entry name" value="DNA_brk_join_enz"/>
</dbReference>
<keyword evidence="2" id="KW-1185">Reference proteome</keyword>
<dbReference type="GO" id="GO:0003677">
    <property type="term" value="F:DNA binding"/>
    <property type="evidence" value="ECO:0007669"/>
    <property type="project" value="InterPro"/>
</dbReference>
<proteinExistence type="predicted"/>
<sequence>MAFSYSLQPYDMTRLNHAEFHQLREFFSRPRTSRRGSTRARNAQTISKSCERISGYLGWLKESGRKKHPSFADFKDVDIFLDKYVDGYLIHIRSLSHGSVANAITAAIDVLKVLQAQSENVFSECNEISRLKNRRNKEQTLAERERQTSVHDDGTTILWEQRLIVDRLWKETDGQPDVSPLLAKEVQRYTALAFYSAVPPSRSKEIRLITDRVLTEAESKKCMQNHIALIHGRHVLVVSDYKNRHSNGLRDAIELPADRDMIVKYIAYLMLPAVRAHINSGKQHGFLFCKRNGDPFENAGEWSMFLASLVNKHTGIPNVSSNALRHAFTTHVESAPDAGDRILLRESTAYAMRHTIRVQQQTYNNASPIERKRKAVEFAGQAFKRIVCANGLPAVESREFTVPIGALVGMRLSTGDPGFGKVIRVEGDDILTLLLVPDVREQEVDGPQRAYVADLSTLMRKASDEIIYPVDGIYNSEKGFYELFTRLDEVDRLLK</sequence>
<gene>
    <name evidence="1" type="ORF">HK097_009153</name>
</gene>
<protein>
    <submittedName>
        <fullName evidence="1">Uncharacterized protein</fullName>
    </submittedName>
</protein>
<dbReference type="EMBL" id="JADGJD010000586">
    <property type="protein sequence ID" value="KAJ3049854.1"/>
    <property type="molecule type" value="Genomic_DNA"/>
</dbReference>
<comment type="caution">
    <text evidence="1">The sequence shown here is derived from an EMBL/GenBank/DDBJ whole genome shotgun (WGS) entry which is preliminary data.</text>
</comment>
<reference evidence="1" key="1">
    <citation type="submission" date="2020-05" db="EMBL/GenBank/DDBJ databases">
        <title>Phylogenomic resolution of chytrid fungi.</title>
        <authorList>
            <person name="Stajich J.E."/>
            <person name="Amses K."/>
            <person name="Simmons R."/>
            <person name="Seto K."/>
            <person name="Myers J."/>
            <person name="Bonds A."/>
            <person name="Quandt C.A."/>
            <person name="Barry K."/>
            <person name="Liu P."/>
            <person name="Grigoriev I."/>
            <person name="Longcore J.E."/>
            <person name="James T.Y."/>
        </authorList>
    </citation>
    <scope>NUCLEOTIDE SEQUENCE</scope>
    <source>
        <strain evidence="1">JEL0318</strain>
    </source>
</reference>
<evidence type="ECO:0000313" key="1">
    <source>
        <dbReference type="EMBL" id="KAJ3049854.1"/>
    </source>
</evidence>
<dbReference type="AlphaFoldDB" id="A0AAD5X0M7"/>
<dbReference type="Proteomes" id="UP001212841">
    <property type="component" value="Unassembled WGS sequence"/>
</dbReference>
<evidence type="ECO:0000313" key="2">
    <source>
        <dbReference type="Proteomes" id="UP001212841"/>
    </source>
</evidence>
<accession>A0AAD5X0M7</accession>